<comment type="caution">
    <text evidence="1">The sequence shown here is derived from an EMBL/GenBank/DDBJ whole genome shotgun (WGS) entry which is preliminary data.</text>
</comment>
<evidence type="ECO:0000313" key="1">
    <source>
        <dbReference type="EMBL" id="MDR7082560.1"/>
    </source>
</evidence>
<dbReference type="RefSeq" id="WP_310055969.1">
    <property type="nucleotide sequence ID" value="NZ_JAVDVQ010000006.1"/>
</dbReference>
<sequence length="132" mass="14896">MTIAAWIERMDAGHIKPRPSLSPPKTQRYRITDRFTVDELAELVARYQAGEMSTTLARENGIAKSTFLRLLAEHGVGARHRGLTPAKEEEILRLRGQGMIIRKIAKQVGCSYDTARIFLLGEKEPWPSSAHR</sequence>
<dbReference type="Gene3D" id="1.10.10.60">
    <property type="entry name" value="Homeodomain-like"/>
    <property type="match status" value="1"/>
</dbReference>
<reference evidence="1 2" key="1">
    <citation type="submission" date="2023-07" db="EMBL/GenBank/DDBJ databases">
        <title>Sorghum-associated microbial communities from plants grown in Nebraska, USA.</title>
        <authorList>
            <person name="Schachtman D."/>
        </authorList>
    </citation>
    <scope>NUCLEOTIDE SEQUENCE [LARGE SCALE GENOMIC DNA]</scope>
    <source>
        <strain evidence="1 2">BE167</strain>
    </source>
</reference>
<accession>A0ABU1UBR0</accession>
<proteinExistence type="predicted"/>
<protein>
    <submittedName>
        <fullName evidence="1">Transcriptional regulator</fullName>
    </submittedName>
</protein>
<gene>
    <name evidence="1" type="ORF">J2X01_001849</name>
</gene>
<dbReference type="Proteomes" id="UP001252243">
    <property type="component" value="Unassembled WGS sequence"/>
</dbReference>
<keyword evidence="2" id="KW-1185">Reference proteome</keyword>
<evidence type="ECO:0000313" key="2">
    <source>
        <dbReference type="Proteomes" id="UP001252243"/>
    </source>
</evidence>
<organism evidence="1 2">
    <name type="scientific">Arthrobacter ginsengisoli</name>
    <dbReference type="NCBI Taxonomy" id="1356565"/>
    <lineage>
        <taxon>Bacteria</taxon>
        <taxon>Bacillati</taxon>
        <taxon>Actinomycetota</taxon>
        <taxon>Actinomycetes</taxon>
        <taxon>Micrococcales</taxon>
        <taxon>Micrococcaceae</taxon>
        <taxon>Arthrobacter</taxon>
    </lineage>
</organism>
<name>A0ABU1UBR0_9MICC</name>
<dbReference type="EMBL" id="JAVDVQ010000006">
    <property type="protein sequence ID" value="MDR7082560.1"/>
    <property type="molecule type" value="Genomic_DNA"/>
</dbReference>